<evidence type="ECO:0000256" key="1">
    <source>
        <dbReference type="ARBA" id="ARBA00006817"/>
    </source>
</evidence>
<dbReference type="RefSeq" id="WP_387409573.1">
    <property type="nucleotide sequence ID" value="NZ_JBIASD010000004.1"/>
</dbReference>
<comment type="similarity">
    <text evidence="1">Belongs to the AHA1 family.</text>
</comment>
<dbReference type="InterPro" id="IPR023393">
    <property type="entry name" value="START-like_dom_sf"/>
</dbReference>
<reference evidence="3 4" key="1">
    <citation type="submission" date="2024-10" db="EMBL/GenBank/DDBJ databases">
        <title>The Natural Products Discovery Center: Release of the First 8490 Sequenced Strains for Exploring Actinobacteria Biosynthetic Diversity.</title>
        <authorList>
            <person name="Kalkreuter E."/>
            <person name="Kautsar S.A."/>
            <person name="Yang D."/>
            <person name="Bader C.D."/>
            <person name="Teijaro C.N."/>
            <person name="Fluegel L."/>
            <person name="Davis C.M."/>
            <person name="Simpson J.R."/>
            <person name="Lauterbach L."/>
            <person name="Steele A.D."/>
            <person name="Gui C."/>
            <person name="Meng S."/>
            <person name="Li G."/>
            <person name="Viehrig K."/>
            <person name="Ye F."/>
            <person name="Su P."/>
            <person name="Kiefer A.F."/>
            <person name="Nichols A."/>
            <person name="Cepeda A.J."/>
            <person name="Yan W."/>
            <person name="Fan B."/>
            <person name="Jiang Y."/>
            <person name="Adhikari A."/>
            <person name="Zheng C.-J."/>
            <person name="Schuster L."/>
            <person name="Cowan T.M."/>
            <person name="Smanski M.J."/>
            <person name="Chevrette M.G."/>
            <person name="De Carvalho L.P.S."/>
            <person name="Shen B."/>
        </authorList>
    </citation>
    <scope>NUCLEOTIDE SEQUENCE [LARGE SCALE GENOMIC DNA]</scope>
    <source>
        <strain evidence="3 4">NPDC002173</strain>
    </source>
</reference>
<dbReference type="Proteomes" id="UP001602013">
    <property type="component" value="Unassembled WGS sequence"/>
</dbReference>
<protein>
    <submittedName>
        <fullName evidence="3">SRPBCC domain-containing protein</fullName>
    </submittedName>
</protein>
<comment type="caution">
    <text evidence="3">The sequence shown here is derived from an EMBL/GenBank/DDBJ whole genome shotgun (WGS) entry which is preliminary data.</text>
</comment>
<sequence>MTEYGSVSTTGDTCTLRFERRLPHPVERVWRAISEAKHLIEWLAEAEVEHHLGGQVTLRWLGTDEHGSQSAPAVHGLISAYKPPHIFQIDTDAHGALRWELEGDGSGCLLLFSATGDYGDEAAKVLAFWHAHLDFLADSLEGRRIDWPRWPRARWEALLGYYRSR</sequence>
<proteinExistence type="inferred from homology"/>
<gene>
    <name evidence="3" type="ORF">ACFYXI_08115</name>
</gene>
<accession>A0ABW6SKQ0</accession>
<organism evidence="3 4">
    <name type="scientific">Microtetraspora malaysiensis</name>
    <dbReference type="NCBI Taxonomy" id="161358"/>
    <lineage>
        <taxon>Bacteria</taxon>
        <taxon>Bacillati</taxon>
        <taxon>Actinomycetota</taxon>
        <taxon>Actinomycetes</taxon>
        <taxon>Streptosporangiales</taxon>
        <taxon>Streptosporangiaceae</taxon>
        <taxon>Microtetraspora</taxon>
    </lineage>
</organism>
<dbReference type="Pfam" id="PF08327">
    <property type="entry name" value="AHSA1"/>
    <property type="match status" value="1"/>
</dbReference>
<dbReference type="EMBL" id="JBIASD010000004">
    <property type="protein sequence ID" value="MFF3665545.1"/>
    <property type="molecule type" value="Genomic_DNA"/>
</dbReference>
<keyword evidence="4" id="KW-1185">Reference proteome</keyword>
<evidence type="ECO:0000259" key="2">
    <source>
        <dbReference type="Pfam" id="PF08327"/>
    </source>
</evidence>
<evidence type="ECO:0000313" key="3">
    <source>
        <dbReference type="EMBL" id="MFF3665545.1"/>
    </source>
</evidence>
<evidence type="ECO:0000313" key="4">
    <source>
        <dbReference type="Proteomes" id="UP001602013"/>
    </source>
</evidence>
<dbReference type="Gene3D" id="3.30.530.20">
    <property type="match status" value="1"/>
</dbReference>
<feature type="domain" description="Activator of Hsp90 ATPase homologue 1/2-like C-terminal" evidence="2">
    <location>
        <begin position="24"/>
        <end position="140"/>
    </location>
</feature>
<name>A0ABW6SKQ0_9ACTN</name>
<dbReference type="InterPro" id="IPR013538">
    <property type="entry name" value="ASHA1/2-like_C"/>
</dbReference>
<dbReference type="SUPFAM" id="SSF55961">
    <property type="entry name" value="Bet v1-like"/>
    <property type="match status" value="1"/>
</dbReference>